<evidence type="ECO:0000256" key="3">
    <source>
        <dbReference type="ARBA" id="ARBA00023136"/>
    </source>
</evidence>
<gene>
    <name evidence="7" type="ORF">QF118_13825</name>
</gene>
<dbReference type="Pfam" id="PF13505">
    <property type="entry name" value="OMP_b-brl"/>
    <property type="match status" value="1"/>
</dbReference>
<dbReference type="InterPro" id="IPR027385">
    <property type="entry name" value="Beta-barrel_OMP"/>
</dbReference>
<dbReference type="InterPro" id="IPR051692">
    <property type="entry name" value="OMP-like"/>
</dbReference>
<dbReference type="PANTHER" id="PTHR34001">
    <property type="entry name" value="BLL7405 PROTEIN"/>
    <property type="match status" value="1"/>
</dbReference>
<dbReference type="RefSeq" id="WP_282299634.1">
    <property type="nucleotide sequence ID" value="NZ_CP124616.1"/>
</dbReference>
<comment type="similarity">
    <text evidence="4">Belongs to the Omp25/RopB family.</text>
</comment>
<dbReference type="Gene3D" id="2.40.160.20">
    <property type="match status" value="1"/>
</dbReference>
<name>A0ABY8QG81_9RHOB</name>
<keyword evidence="8" id="KW-1185">Reference proteome</keyword>
<organism evidence="7 8">
    <name type="scientific">Tropicibacter oceani</name>
    <dbReference type="NCBI Taxonomy" id="3058420"/>
    <lineage>
        <taxon>Bacteria</taxon>
        <taxon>Pseudomonadati</taxon>
        <taxon>Pseudomonadota</taxon>
        <taxon>Alphaproteobacteria</taxon>
        <taxon>Rhodobacterales</taxon>
        <taxon>Roseobacteraceae</taxon>
        <taxon>Tropicibacter</taxon>
    </lineage>
</organism>
<evidence type="ECO:0000313" key="7">
    <source>
        <dbReference type="EMBL" id="WGW03006.1"/>
    </source>
</evidence>
<evidence type="ECO:0000256" key="5">
    <source>
        <dbReference type="SAM" id="SignalP"/>
    </source>
</evidence>
<evidence type="ECO:0000256" key="2">
    <source>
        <dbReference type="ARBA" id="ARBA00022729"/>
    </source>
</evidence>
<dbReference type="InterPro" id="IPR011250">
    <property type="entry name" value="OMP/PagP_B-barrel"/>
</dbReference>
<comment type="subcellular location">
    <subcellularLocation>
        <location evidence="1">Membrane</location>
    </subcellularLocation>
</comment>
<evidence type="ECO:0000256" key="1">
    <source>
        <dbReference type="ARBA" id="ARBA00004370"/>
    </source>
</evidence>
<keyword evidence="3" id="KW-0472">Membrane</keyword>
<protein>
    <submittedName>
        <fullName evidence="7">Outer membrane beta-barrel protein</fullName>
    </submittedName>
</protein>
<keyword evidence="2 5" id="KW-0732">Signal</keyword>
<feature type="domain" description="Outer membrane protein beta-barrel" evidence="6">
    <location>
        <begin position="42"/>
        <end position="229"/>
    </location>
</feature>
<reference evidence="7 8" key="1">
    <citation type="submission" date="2023-05" db="EMBL/GenBank/DDBJ databases">
        <title>YMD87, complete Genome.</title>
        <authorList>
            <person name="Zhang J."/>
            <person name="Xu X."/>
        </authorList>
    </citation>
    <scope>NUCLEOTIDE SEQUENCE [LARGE SCALE GENOMIC DNA]</scope>
    <source>
        <strain evidence="7 8">YMD87</strain>
    </source>
</reference>
<evidence type="ECO:0000259" key="6">
    <source>
        <dbReference type="Pfam" id="PF13505"/>
    </source>
</evidence>
<dbReference type="PANTHER" id="PTHR34001:SF3">
    <property type="entry name" value="BLL7405 PROTEIN"/>
    <property type="match status" value="1"/>
</dbReference>
<dbReference type="Proteomes" id="UP001241605">
    <property type="component" value="Chromosome"/>
</dbReference>
<feature type="signal peptide" evidence="5">
    <location>
        <begin position="1"/>
        <end position="26"/>
    </location>
</feature>
<evidence type="ECO:0000313" key="8">
    <source>
        <dbReference type="Proteomes" id="UP001241605"/>
    </source>
</evidence>
<evidence type="ECO:0000256" key="4">
    <source>
        <dbReference type="ARBA" id="ARBA00038306"/>
    </source>
</evidence>
<dbReference type="EMBL" id="CP124616">
    <property type="protein sequence ID" value="WGW03006.1"/>
    <property type="molecule type" value="Genomic_DNA"/>
</dbReference>
<accession>A0ABY8QG81</accession>
<proteinExistence type="inferred from homology"/>
<feature type="chain" id="PRO_5045544493" evidence="5">
    <location>
        <begin position="27"/>
        <end position="252"/>
    </location>
</feature>
<sequence>MKQTLRTAFATLTAAAALTGAGLAQAGTIETPPADPPVVRPAPQVANWAGFYGGLSYGKGKGTVKWEDRNGGWYTFAPGSKLSQDSDAGGFGAQMGYNWQTSSNLVFGVELSGMALSLETNENSKFFPGTDRLGTSIDRPIALTGKIGYATGRWLPYAEAGFAIAQVGIDNVDSFCVPKCIFRSDERHNGYVLGAGLSYKVSQRSSVGINYRHYDFGTVRHKGRASNINTAEAYDTRARMGVVSVVWNYHFN</sequence>
<dbReference type="SUPFAM" id="SSF56925">
    <property type="entry name" value="OMPA-like"/>
    <property type="match status" value="1"/>
</dbReference>